<dbReference type="PANTHER" id="PTHR30273:SF2">
    <property type="entry name" value="PROTEIN FECR"/>
    <property type="match status" value="1"/>
</dbReference>
<dbReference type="PIRSF" id="PIRSF018266">
    <property type="entry name" value="FecR"/>
    <property type="match status" value="1"/>
</dbReference>
<feature type="domain" description="Protein FecR C-terminal" evidence="3">
    <location>
        <begin position="260"/>
        <end position="327"/>
    </location>
</feature>
<evidence type="ECO:0000259" key="2">
    <source>
        <dbReference type="Pfam" id="PF04773"/>
    </source>
</evidence>
<keyword evidence="1" id="KW-0472">Membrane</keyword>
<dbReference type="AlphaFoldDB" id="A0A365XXQ5"/>
<evidence type="ECO:0000256" key="1">
    <source>
        <dbReference type="SAM" id="Phobius"/>
    </source>
</evidence>
<dbReference type="InterPro" id="IPR012373">
    <property type="entry name" value="Ferrdict_sens_TM"/>
</dbReference>
<dbReference type="Gene3D" id="2.60.120.1440">
    <property type="match status" value="1"/>
</dbReference>
<organism evidence="4 5">
    <name type="scientific">Chitinophaga flava</name>
    <dbReference type="NCBI Taxonomy" id="2259036"/>
    <lineage>
        <taxon>Bacteria</taxon>
        <taxon>Pseudomonadati</taxon>
        <taxon>Bacteroidota</taxon>
        <taxon>Chitinophagia</taxon>
        <taxon>Chitinophagales</taxon>
        <taxon>Chitinophagaceae</taxon>
        <taxon>Chitinophaga</taxon>
    </lineage>
</organism>
<dbReference type="OrthoDB" id="658607at2"/>
<sequence length="333" mass="37926">MQLPITLEYLVTDDSFINYCLHRNDQDRQLWQNYAATHPERQPLLRQAERMVLGMFLFGEQQEINEQKAKLRQLIQQPAVTPAVSIGQKFLRPYFRVAAAVVCILLGTYVAWIWNHNRTHQDFMVTTQRGELKKIVLPDSSVVWMNTATTLRYNNRRNVDLLDGEAYFEVLHDDDRPFTVTTNSGLLITDIGTSFNISSYKQQDEERVGVVCGLVSVSNDKYKADTVTAGQMITSRRNSSQLVLKTYALAQADWRSGTVMLSDVSFEELRQVLERTYTCTIVFDAPSLATCRITTTFKPVEDISHTLNALKLIYGITWKKSGDTIHIAGNACQ</sequence>
<accession>A0A365XXQ5</accession>
<comment type="caution">
    <text evidence="4">The sequence shown here is derived from an EMBL/GenBank/DDBJ whole genome shotgun (WGS) entry which is preliminary data.</text>
</comment>
<evidence type="ECO:0008006" key="6">
    <source>
        <dbReference type="Google" id="ProtNLM"/>
    </source>
</evidence>
<dbReference type="InterPro" id="IPR032508">
    <property type="entry name" value="FecR_C"/>
</dbReference>
<dbReference type="Pfam" id="PF04773">
    <property type="entry name" value="FecR"/>
    <property type="match status" value="1"/>
</dbReference>
<dbReference type="EMBL" id="QFFJ01000001">
    <property type="protein sequence ID" value="RBL91127.1"/>
    <property type="molecule type" value="Genomic_DNA"/>
</dbReference>
<reference evidence="4 5" key="1">
    <citation type="submission" date="2018-05" db="EMBL/GenBank/DDBJ databases">
        <title>Chitinophaga sp. K3CV102501T nov., isolated from isolated from a monsoon evergreen broad-leaved forest soil.</title>
        <authorList>
            <person name="Lv Y."/>
        </authorList>
    </citation>
    <scope>NUCLEOTIDE SEQUENCE [LARGE SCALE GENOMIC DNA]</scope>
    <source>
        <strain evidence="4 5">GDMCC 1.1325</strain>
    </source>
</reference>
<dbReference type="InterPro" id="IPR006860">
    <property type="entry name" value="FecR"/>
</dbReference>
<keyword evidence="1" id="KW-1133">Transmembrane helix</keyword>
<evidence type="ECO:0000259" key="3">
    <source>
        <dbReference type="Pfam" id="PF16344"/>
    </source>
</evidence>
<protein>
    <recommendedName>
        <fullName evidence="6">FecR protein domain-containing protein</fullName>
    </recommendedName>
</protein>
<evidence type="ECO:0000313" key="4">
    <source>
        <dbReference type="EMBL" id="RBL91127.1"/>
    </source>
</evidence>
<keyword evidence="5" id="KW-1185">Reference proteome</keyword>
<dbReference type="PANTHER" id="PTHR30273">
    <property type="entry name" value="PERIPLASMIC SIGNAL SENSOR AND SIGMA FACTOR ACTIVATOR FECR-RELATED"/>
    <property type="match status" value="1"/>
</dbReference>
<dbReference type="GO" id="GO:0016989">
    <property type="term" value="F:sigma factor antagonist activity"/>
    <property type="evidence" value="ECO:0007669"/>
    <property type="project" value="TreeGrafter"/>
</dbReference>
<dbReference type="Gene3D" id="3.55.50.30">
    <property type="match status" value="1"/>
</dbReference>
<feature type="transmembrane region" description="Helical" evidence="1">
    <location>
        <begin position="94"/>
        <end position="114"/>
    </location>
</feature>
<proteinExistence type="predicted"/>
<evidence type="ECO:0000313" key="5">
    <source>
        <dbReference type="Proteomes" id="UP000253410"/>
    </source>
</evidence>
<dbReference type="RefSeq" id="WP_113613727.1">
    <property type="nucleotide sequence ID" value="NZ_QFFJ01000001.1"/>
</dbReference>
<name>A0A365XXQ5_9BACT</name>
<gene>
    <name evidence="4" type="ORF">DF182_00455</name>
</gene>
<dbReference type="Pfam" id="PF16344">
    <property type="entry name" value="FecR_C"/>
    <property type="match status" value="1"/>
</dbReference>
<feature type="domain" description="FecR protein" evidence="2">
    <location>
        <begin position="125"/>
        <end position="215"/>
    </location>
</feature>
<dbReference type="Proteomes" id="UP000253410">
    <property type="component" value="Unassembled WGS sequence"/>
</dbReference>
<keyword evidence="1" id="KW-0812">Transmembrane</keyword>